<keyword evidence="3 5" id="KW-0442">Lipid degradation</keyword>
<feature type="domain" description="Phosphatidylinositol-specific phospholipase C X" evidence="6">
    <location>
        <begin position="31"/>
        <end position="177"/>
    </location>
</feature>
<dbReference type="SUPFAM" id="SSF51695">
    <property type="entry name" value="PLC-like phosphodiesterases"/>
    <property type="match status" value="1"/>
</dbReference>
<dbReference type="InterPro" id="IPR035892">
    <property type="entry name" value="C2_domain_sf"/>
</dbReference>
<dbReference type="EC" id="3.1.4.11" evidence="1 5"/>
<dbReference type="InterPro" id="IPR017946">
    <property type="entry name" value="PLC-like_Pdiesterase_TIM-brl"/>
</dbReference>
<dbReference type="EMBL" id="CP126208">
    <property type="protein sequence ID" value="WIA09626.1"/>
    <property type="molecule type" value="Genomic_DNA"/>
</dbReference>
<evidence type="ECO:0000256" key="2">
    <source>
        <dbReference type="ARBA" id="ARBA00022801"/>
    </source>
</evidence>
<evidence type="ECO:0000259" key="6">
    <source>
        <dbReference type="SMART" id="SM00148"/>
    </source>
</evidence>
<dbReference type="InterPro" id="IPR001192">
    <property type="entry name" value="PI-PLC_fam"/>
</dbReference>
<feature type="domain" description="PI-PLC Y-box" evidence="7">
    <location>
        <begin position="345"/>
        <end position="451"/>
    </location>
</feature>
<dbReference type="InterPro" id="IPR001711">
    <property type="entry name" value="PLipase_C_Pinositol-sp_Y"/>
</dbReference>
<protein>
    <recommendedName>
        <fullName evidence="1 5">Phosphoinositide phospholipase C</fullName>
        <ecNumber evidence="1 5">3.1.4.11</ecNumber>
    </recommendedName>
</protein>
<reference evidence="8 9" key="1">
    <citation type="submission" date="2023-05" db="EMBL/GenBank/DDBJ databases">
        <title>A 100% complete, gapless, phased diploid assembly of the Scenedesmus obliquus UTEX 3031 genome.</title>
        <authorList>
            <person name="Biondi T.C."/>
            <person name="Hanschen E.R."/>
            <person name="Kwon T."/>
            <person name="Eng W."/>
            <person name="Kruse C.P.S."/>
            <person name="Koehler S.I."/>
            <person name="Kunde Y."/>
            <person name="Gleasner C.D."/>
            <person name="You Mak K.T."/>
            <person name="Polle J."/>
            <person name="Hovde B.T."/>
            <person name="Starkenburg S.R."/>
        </authorList>
    </citation>
    <scope>NUCLEOTIDE SEQUENCE [LARGE SCALE GENOMIC DNA]</scope>
    <source>
        <strain evidence="8 9">DOE0152z</strain>
    </source>
</reference>
<dbReference type="PANTHER" id="PTHR10336:SF36">
    <property type="entry name" value="1-PHOSPHATIDYLINOSITOL 4,5-BISPHOSPHATE PHOSPHODIESTERASE BETA-4"/>
    <property type="match status" value="1"/>
</dbReference>
<name>A0ABY8TKH2_TETOB</name>
<keyword evidence="9" id="KW-1185">Reference proteome</keyword>
<dbReference type="SMART" id="SM00149">
    <property type="entry name" value="PLCYc"/>
    <property type="match status" value="1"/>
</dbReference>
<evidence type="ECO:0000256" key="5">
    <source>
        <dbReference type="RuleBase" id="RU361133"/>
    </source>
</evidence>
<gene>
    <name evidence="8" type="ORF">OEZ85_009015</name>
</gene>
<dbReference type="Proteomes" id="UP001244341">
    <property type="component" value="Chromosome 1b"/>
</dbReference>
<accession>A0ABY8TKH2</accession>
<dbReference type="PANTHER" id="PTHR10336">
    <property type="entry name" value="PHOSPHOINOSITIDE-SPECIFIC PHOSPHOLIPASE C FAMILY PROTEIN"/>
    <property type="match status" value="1"/>
</dbReference>
<dbReference type="Pfam" id="PF00387">
    <property type="entry name" value="PI-PLC-Y"/>
    <property type="match status" value="1"/>
</dbReference>
<dbReference type="InterPro" id="IPR000909">
    <property type="entry name" value="PLipase_C_PInositol-sp_X_dom"/>
</dbReference>
<dbReference type="Gene3D" id="3.20.20.190">
    <property type="entry name" value="Phosphatidylinositol (PI) phosphodiesterase"/>
    <property type="match status" value="2"/>
</dbReference>
<comment type="catalytic activity">
    <reaction evidence="5">
        <text>a 1,2-diacyl-sn-glycero-3-phospho-(1D-myo-inositol-4,5-bisphosphate) + H2O = 1D-myo-inositol 1,4,5-trisphosphate + a 1,2-diacyl-sn-glycerol + H(+)</text>
        <dbReference type="Rhea" id="RHEA:33179"/>
        <dbReference type="ChEBI" id="CHEBI:15377"/>
        <dbReference type="ChEBI" id="CHEBI:15378"/>
        <dbReference type="ChEBI" id="CHEBI:17815"/>
        <dbReference type="ChEBI" id="CHEBI:58456"/>
        <dbReference type="ChEBI" id="CHEBI:203600"/>
        <dbReference type="EC" id="3.1.4.11"/>
    </reaction>
</comment>
<dbReference type="Pfam" id="PF00388">
    <property type="entry name" value="PI-PLC-X"/>
    <property type="match status" value="1"/>
</dbReference>
<dbReference type="Gene3D" id="2.60.40.150">
    <property type="entry name" value="C2 domain"/>
    <property type="match status" value="1"/>
</dbReference>
<dbReference type="CDD" id="cd08558">
    <property type="entry name" value="PI-PLCc_eukaryota"/>
    <property type="match status" value="1"/>
</dbReference>
<dbReference type="SMART" id="SM00148">
    <property type="entry name" value="PLCXc"/>
    <property type="match status" value="1"/>
</dbReference>
<keyword evidence="2 5" id="KW-0378">Hydrolase</keyword>
<dbReference type="PRINTS" id="PR00390">
    <property type="entry name" value="PHPHLIPASEC"/>
</dbReference>
<evidence type="ECO:0000313" key="8">
    <source>
        <dbReference type="EMBL" id="WIA09626.1"/>
    </source>
</evidence>
<evidence type="ECO:0000259" key="7">
    <source>
        <dbReference type="SMART" id="SM00149"/>
    </source>
</evidence>
<organism evidence="8 9">
    <name type="scientific">Tetradesmus obliquus</name>
    <name type="common">Green alga</name>
    <name type="synonym">Acutodesmus obliquus</name>
    <dbReference type="NCBI Taxonomy" id="3088"/>
    <lineage>
        <taxon>Eukaryota</taxon>
        <taxon>Viridiplantae</taxon>
        <taxon>Chlorophyta</taxon>
        <taxon>core chlorophytes</taxon>
        <taxon>Chlorophyceae</taxon>
        <taxon>CS clade</taxon>
        <taxon>Sphaeropleales</taxon>
        <taxon>Scenedesmaceae</taxon>
        <taxon>Tetradesmus</taxon>
    </lineage>
</organism>
<evidence type="ECO:0000256" key="4">
    <source>
        <dbReference type="ARBA" id="ARBA00023098"/>
    </source>
</evidence>
<sequence length="601" mass="64171">MGNALVCFEQGHWDSHHHVHARYKPAAAPKQNMTQPLSHYFISSGHNSYLEGNQLTSNAGTATIESGLRMGCRVIELDVYDGPNGAPICTHGGTLTSTVLFKNAVRAIAKHGFQASPYPVILTIENHAGTEQQAAMAADLHDVLGQRLFEPAPEQLQRDGSWLSPEALKHKVLIRMKVKEGATAPELARLVYIRNTKIAGYEVSSGPAVPSSHSLPDSKLPDVPEFDAFTARASAAGEGPSSSKGGSAAVKAALLSGFNDVKEVLSSGSALALAKARKGSKTGGAEAAAAEGVTAADVAAVGVGGTDAAAESAAAAAAAAADPKAVAAARQELQLDGEQDDTLEDGDTGPDAAAAQNGLMCAPSYINLPASLRSPALSKVYQYSSKHLLRCYPGGWRMIDNSNVNPMHAWSVGASLAALNWQLWDEAIWINQAFFSQVHHCGYLLKPSWMTSSFCSSGLPVRPPRTLRATVYSAHVHQGKLISIRKDDPYVELKVKGLPCDSSSAKTEHANDTGRLVVDKAFDLSVTFPEMAVLLVLLKDLNLPHADVILGYAALPLATLAPGEYKLMLFEPFVNMEHPKQHRDMWVKLKLEWLQGEETRQ</sequence>
<evidence type="ECO:0000256" key="1">
    <source>
        <dbReference type="ARBA" id="ARBA00012368"/>
    </source>
</evidence>
<evidence type="ECO:0000256" key="3">
    <source>
        <dbReference type="ARBA" id="ARBA00022963"/>
    </source>
</evidence>
<dbReference type="SUPFAM" id="SSF49562">
    <property type="entry name" value="C2 domain (Calcium/lipid-binding domain, CaLB)"/>
    <property type="match status" value="1"/>
</dbReference>
<evidence type="ECO:0000313" key="9">
    <source>
        <dbReference type="Proteomes" id="UP001244341"/>
    </source>
</evidence>
<keyword evidence="4 5" id="KW-0443">Lipid metabolism</keyword>
<proteinExistence type="predicted"/>